<sequence>MTILLMGTGFNVVRCMHSGKVMVATCMDKSNMGCAPTSDCMSVQHVQLSPSNAAHHTVFDFNAVQTLLAIIPGFVAEWLLCILNKTIVKVFYEVRESPPREYLNFIQVLRI</sequence>
<gene>
    <name evidence="1" type="ORF">prwr041_26390</name>
</gene>
<dbReference type="Proteomes" id="UP001319045">
    <property type="component" value="Chromosome"/>
</dbReference>
<accession>A0ABM7P1U3</accession>
<proteinExistence type="predicted"/>
<evidence type="ECO:0000313" key="1">
    <source>
        <dbReference type="EMBL" id="BCS86746.1"/>
    </source>
</evidence>
<reference evidence="1 2" key="1">
    <citation type="journal article" date="2022" name="Int. J. Syst. Evol. Microbiol.">
        <title>Prevotella herbatica sp. nov., a plant polysaccharide-decomposing anaerobic bacterium isolated from a methanogenic reactor.</title>
        <authorList>
            <person name="Uek A."/>
            <person name="Tonouchi A."/>
            <person name="Kaku N."/>
            <person name="Ueki K."/>
        </authorList>
    </citation>
    <scope>NUCLEOTIDE SEQUENCE [LARGE SCALE GENOMIC DNA]</scope>
    <source>
        <strain evidence="1 2">WR041</strain>
    </source>
</reference>
<protein>
    <submittedName>
        <fullName evidence="1">Uncharacterized protein</fullName>
    </submittedName>
</protein>
<dbReference type="EMBL" id="AP024484">
    <property type="protein sequence ID" value="BCS86746.1"/>
    <property type="molecule type" value="Genomic_DNA"/>
</dbReference>
<organism evidence="1 2">
    <name type="scientific">Prevotella herbatica</name>
    <dbReference type="NCBI Taxonomy" id="2801997"/>
    <lineage>
        <taxon>Bacteria</taxon>
        <taxon>Pseudomonadati</taxon>
        <taxon>Bacteroidota</taxon>
        <taxon>Bacteroidia</taxon>
        <taxon>Bacteroidales</taxon>
        <taxon>Prevotellaceae</taxon>
        <taxon>Prevotella</taxon>
    </lineage>
</organism>
<evidence type="ECO:0000313" key="2">
    <source>
        <dbReference type="Proteomes" id="UP001319045"/>
    </source>
</evidence>
<keyword evidence="2" id="KW-1185">Reference proteome</keyword>
<name>A0ABM7P1U3_9BACT</name>